<comment type="caution">
    <text evidence="1">The sequence shown here is derived from an EMBL/GenBank/DDBJ whole genome shotgun (WGS) entry which is preliminary data.</text>
</comment>
<evidence type="ECO:0000313" key="1">
    <source>
        <dbReference type="EMBL" id="KAG1534531.1"/>
    </source>
</evidence>
<dbReference type="Proteomes" id="UP000740926">
    <property type="component" value="Unassembled WGS sequence"/>
</dbReference>
<keyword evidence="2" id="KW-1185">Reference proteome</keyword>
<dbReference type="EMBL" id="JAANIU010008684">
    <property type="protein sequence ID" value="KAG1534531.1"/>
    <property type="molecule type" value="Genomic_DNA"/>
</dbReference>
<name>A0A9P6XXT5_9FUNG</name>
<evidence type="ECO:0000313" key="2">
    <source>
        <dbReference type="Proteomes" id="UP000740926"/>
    </source>
</evidence>
<reference evidence="1 2" key="1">
    <citation type="journal article" date="2020" name="Microb. Genom.">
        <title>Genetic diversity of clinical and environmental Mucorales isolates obtained from an investigation of mucormycosis cases among solid organ transplant recipients.</title>
        <authorList>
            <person name="Nguyen M.H."/>
            <person name="Kaul D."/>
            <person name="Muto C."/>
            <person name="Cheng S.J."/>
            <person name="Richter R.A."/>
            <person name="Bruno V.M."/>
            <person name="Liu G."/>
            <person name="Beyhan S."/>
            <person name="Sundermann A.J."/>
            <person name="Mounaud S."/>
            <person name="Pasculle A.W."/>
            <person name="Nierman W.C."/>
            <person name="Driscoll E."/>
            <person name="Cumbie R."/>
            <person name="Clancy C.J."/>
            <person name="Dupont C.L."/>
        </authorList>
    </citation>
    <scope>NUCLEOTIDE SEQUENCE [LARGE SCALE GENOMIC DNA]</scope>
    <source>
        <strain evidence="1 2">GL24</strain>
    </source>
</reference>
<dbReference type="AlphaFoldDB" id="A0A9P6XXT5"/>
<accession>A0A9P6XXT5</accession>
<proteinExistence type="predicted"/>
<sequence>MHACLQAFRGAGRREPKVEQRHGFARHHVGGARARIQVRHLKRRGREVLVALDPFDADDFRQRRRQLVHRVASQMRVSHVALDALDRQLARQGAAAPVLAGIAQHVARARRRRWRCRQSTALLRRT</sequence>
<organism evidence="1 2">
    <name type="scientific">Rhizopus delemar</name>
    <dbReference type="NCBI Taxonomy" id="936053"/>
    <lineage>
        <taxon>Eukaryota</taxon>
        <taxon>Fungi</taxon>
        <taxon>Fungi incertae sedis</taxon>
        <taxon>Mucoromycota</taxon>
        <taxon>Mucoromycotina</taxon>
        <taxon>Mucoromycetes</taxon>
        <taxon>Mucorales</taxon>
        <taxon>Mucorineae</taxon>
        <taxon>Rhizopodaceae</taxon>
        <taxon>Rhizopus</taxon>
    </lineage>
</organism>
<gene>
    <name evidence="1" type="ORF">G6F50_015538</name>
</gene>
<protein>
    <submittedName>
        <fullName evidence="1">Uncharacterized protein</fullName>
    </submittedName>
</protein>